<evidence type="ECO:0000313" key="4">
    <source>
        <dbReference type="Proteomes" id="UP000516437"/>
    </source>
</evidence>
<sequence length="161" mass="18510">MIVSTQSAMKDITILGALTVHGHNLIPSFIVVTVAHFLFRRQWHLMVEACLKTSYTEQNFGCRLLSCVNYKFGRSCGFFHWYDPPMCVHSKKVLRRLWEKHENLNTEVDSHVSMAEHGTAHKNAELEVIISQLCGELSQLRSELETIKRKTTRISTYLGEC</sequence>
<proteinExistence type="predicted"/>
<keyword evidence="2" id="KW-0472">Membrane</keyword>
<accession>A0A6A1VDW3</accession>
<dbReference type="AlphaFoldDB" id="A0A6A1VDW3"/>
<comment type="caution">
    <text evidence="3">The sequence shown here is derived from an EMBL/GenBank/DDBJ whole genome shotgun (WGS) entry which is preliminary data.</text>
</comment>
<evidence type="ECO:0000256" key="1">
    <source>
        <dbReference type="SAM" id="Coils"/>
    </source>
</evidence>
<feature type="coiled-coil region" evidence="1">
    <location>
        <begin position="123"/>
        <end position="150"/>
    </location>
</feature>
<keyword evidence="2" id="KW-1133">Transmembrane helix</keyword>
<dbReference type="Proteomes" id="UP000516437">
    <property type="component" value="Chromosome 6"/>
</dbReference>
<organism evidence="3 4">
    <name type="scientific">Morella rubra</name>
    <name type="common">Chinese bayberry</name>
    <dbReference type="NCBI Taxonomy" id="262757"/>
    <lineage>
        <taxon>Eukaryota</taxon>
        <taxon>Viridiplantae</taxon>
        <taxon>Streptophyta</taxon>
        <taxon>Embryophyta</taxon>
        <taxon>Tracheophyta</taxon>
        <taxon>Spermatophyta</taxon>
        <taxon>Magnoliopsida</taxon>
        <taxon>eudicotyledons</taxon>
        <taxon>Gunneridae</taxon>
        <taxon>Pentapetalae</taxon>
        <taxon>rosids</taxon>
        <taxon>fabids</taxon>
        <taxon>Fagales</taxon>
        <taxon>Myricaceae</taxon>
        <taxon>Morella</taxon>
    </lineage>
</organism>
<keyword evidence="2" id="KW-0812">Transmembrane</keyword>
<reference evidence="3 4" key="1">
    <citation type="journal article" date="2019" name="Plant Biotechnol. J.">
        <title>The red bayberry genome and genetic basis of sex determination.</title>
        <authorList>
            <person name="Jia H.M."/>
            <person name="Jia H.J."/>
            <person name="Cai Q.L."/>
            <person name="Wang Y."/>
            <person name="Zhao H.B."/>
            <person name="Yang W.F."/>
            <person name="Wang G.Y."/>
            <person name="Li Y.H."/>
            <person name="Zhan D.L."/>
            <person name="Shen Y.T."/>
            <person name="Niu Q.F."/>
            <person name="Chang L."/>
            <person name="Qiu J."/>
            <person name="Zhao L."/>
            <person name="Xie H.B."/>
            <person name="Fu W.Y."/>
            <person name="Jin J."/>
            <person name="Li X.W."/>
            <person name="Jiao Y."/>
            <person name="Zhou C.C."/>
            <person name="Tu T."/>
            <person name="Chai C.Y."/>
            <person name="Gao J.L."/>
            <person name="Fan L.J."/>
            <person name="van de Weg E."/>
            <person name="Wang J.Y."/>
            <person name="Gao Z.S."/>
        </authorList>
    </citation>
    <scope>NUCLEOTIDE SEQUENCE [LARGE SCALE GENOMIC DNA]</scope>
    <source>
        <tissue evidence="3">Leaves</tissue>
    </source>
</reference>
<keyword evidence="4" id="KW-1185">Reference proteome</keyword>
<evidence type="ECO:0000256" key="2">
    <source>
        <dbReference type="SAM" id="Phobius"/>
    </source>
</evidence>
<gene>
    <name evidence="3" type="ORF">CJ030_MR6G019430</name>
</gene>
<feature type="transmembrane region" description="Helical" evidence="2">
    <location>
        <begin position="12"/>
        <end position="39"/>
    </location>
</feature>
<evidence type="ECO:0000313" key="3">
    <source>
        <dbReference type="EMBL" id="KAB1210038.1"/>
    </source>
</evidence>
<keyword evidence="1" id="KW-0175">Coiled coil</keyword>
<dbReference type="EMBL" id="RXIC02000024">
    <property type="protein sequence ID" value="KAB1210038.1"/>
    <property type="molecule type" value="Genomic_DNA"/>
</dbReference>
<protein>
    <submittedName>
        <fullName evidence="3">Uncharacterized protein</fullName>
    </submittedName>
</protein>
<name>A0A6A1VDW3_9ROSI</name>